<feature type="region of interest" description="Disordered" evidence="1">
    <location>
        <begin position="196"/>
        <end position="218"/>
    </location>
</feature>
<accession>A0ABQ7CXF8</accession>
<protein>
    <recommendedName>
        <fullName evidence="5">DUF1985 domain-containing protein</fullName>
    </recommendedName>
</protein>
<evidence type="ECO:0000256" key="1">
    <source>
        <dbReference type="SAM" id="MobiDB-lite"/>
    </source>
</evidence>
<proteinExistence type="predicted"/>
<dbReference type="Proteomes" id="UP000266723">
    <property type="component" value="Unassembled WGS sequence"/>
</dbReference>
<feature type="transmembrane region" description="Helical" evidence="2">
    <location>
        <begin position="225"/>
        <end position="247"/>
    </location>
</feature>
<name>A0ABQ7CXF8_BRACR</name>
<feature type="compositionally biased region" description="Polar residues" evidence="1">
    <location>
        <begin position="196"/>
        <end position="208"/>
    </location>
</feature>
<gene>
    <name evidence="3" type="ORF">DY000_02013591</name>
</gene>
<comment type="caution">
    <text evidence="3">The sequence shown here is derived from an EMBL/GenBank/DDBJ whole genome shotgun (WGS) entry which is preliminary data.</text>
</comment>
<reference evidence="3 4" key="1">
    <citation type="journal article" date="2020" name="BMC Genomics">
        <title>Intraspecific diversification of the crop wild relative Brassica cretica Lam. using demographic model selection.</title>
        <authorList>
            <person name="Kioukis A."/>
            <person name="Michalopoulou V.A."/>
            <person name="Briers L."/>
            <person name="Pirintsos S."/>
            <person name="Studholme D.J."/>
            <person name="Pavlidis P."/>
            <person name="Sarris P.F."/>
        </authorList>
    </citation>
    <scope>NUCLEOTIDE SEQUENCE [LARGE SCALE GENOMIC DNA]</scope>
    <source>
        <strain evidence="4">cv. PFS-1207/04</strain>
    </source>
</reference>
<evidence type="ECO:0000313" key="3">
    <source>
        <dbReference type="EMBL" id="KAF3564821.1"/>
    </source>
</evidence>
<keyword evidence="4" id="KW-1185">Reference proteome</keyword>
<evidence type="ECO:0000256" key="2">
    <source>
        <dbReference type="SAM" id="Phobius"/>
    </source>
</evidence>
<organism evidence="3 4">
    <name type="scientific">Brassica cretica</name>
    <name type="common">Mustard</name>
    <dbReference type="NCBI Taxonomy" id="69181"/>
    <lineage>
        <taxon>Eukaryota</taxon>
        <taxon>Viridiplantae</taxon>
        <taxon>Streptophyta</taxon>
        <taxon>Embryophyta</taxon>
        <taxon>Tracheophyta</taxon>
        <taxon>Spermatophyta</taxon>
        <taxon>Magnoliopsida</taxon>
        <taxon>eudicotyledons</taxon>
        <taxon>Gunneridae</taxon>
        <taxon>Pentapetalae</taxon>
        <taxon>rosids</taxon>
        <taxon>malvids</taxon>
        <taxon>Brassicales</taxon>
        <taxon>Brassicaceae</taxon>
        <taxon>Brassiceae</taxon>
        <taxon>Brassica</taxon>
    </lineage>
</organism>
<feature type="region of interest" description="Disordered" evidence="1">
    <location>
        <begin position="98"/>
        <end position="118"/>
    </location>
</feature>
<keyword evidence="2" id="KW-1133">Transmembrane helix</keyword>
<keyword evidence="2" id="KW-0472">Membrane</keyword>
<dbReference type="EMBL" id="QGKV02000759">
    <property type="protein sequence ID" value="KAF3564821.1"/>
    <property type="molecule type" value="Genomic_DNA"/>
</dbReference>
<sequence>MRLGYLAIFTGFIEGIQYSTATRTTLARLAMDLENFENYPWGRVAFKVLMESLKGKDLESNSYTVDGFTQVLQTSVINFVQKDFGKSPILTHCEEGMSAAETESGVTEESGRPQKKARKEAYVEARVEASKVCPTEARSQASTTVGGMTKEQIDKNFRDIADAMRDGFEMCLKEIKLLGDMMEALEKKVGITKKGTTSNDLQITTSSPPKRVHEPGSDSYSVPQWQAAMILASLILLEIVCGFLTGIGS</sequence>
<evidence type="ECO:0008006" key="5">
    <source>
        <dbReference type="Google" id="ProtNLM"/>
    </source>
</evidence>
<keyword evidence="2" id="KW-0812">Transmembrane</keyword>
<evidence type="ECO:0000313" key="4">
    <source>
        <dbReference type="Proteomes" id="UP000266723"/>
    </source>
</evidence>